<dbReference type="SUPFAM" id="SSF46785">
    <property type="entry name" value="Winged helix' DNA-binding domain"/>
    <property type="match status" value="1"/>
</dbReference>
<protein>
    <submittedName>
        <fullName evidence="2">DNA-binding transcriptional regulator, ArsR family</fullName>
    </submittedName>
</protein>
<dbReference type="Pfam" id="PF12840">
    <property type="entry name" value="HTH_20"/>
    <property type="match status" value="1"/>
</dbReference>
<dbReference type="GO" id="GO:0046686">
    <property type="term" value="P:response to cadmium ion"/>
    <property type="evidence" value="ECO:0007669"/>
    <property type="project" value="TreeGrafter"/>
</dbReference>
<dbReference type="GO" id="GO:0010288">
    <property type="term" value="P:response to lead ion"/>
    <property type="evidence" value="ECO:0007669"/>
    <property type="project" value="TreeGrafter"/>
</dbReference>
<dbReference type="GO" id="GO:0003700">
    <property type="term" value="F:DNA-binding transcription factor activity"/>
    <property type="evidence" value="ECO:0007669"/>
    <property type="project" value="InterPro"/>
</dbReference>
<sequence length="231" mass="25028">MTAVGPELAALAGLLADETRAAMCLALLDKRAWTAGELAQLCGVARSTASEHISKLIAGGLLDERRQGRHRYVRLADDDVASLIETMSAHVRPAAVSGLRQHRANAALARGRTCYDHLAGRLGVAITDAMTTRGLLRRDTGFALTAAGLDWFAELGMSLPDREKRPLVRSCLDWTERRDHLAGPAAARLCQVVLEREWAVRIGSKRAVRVTPLGLDELRRHLGIEAAELGS</sequence>
<keyword evidence="3" id="KW-1185">Reference proteome</keyword>
<proteinExistence type="predicted"/>
<dbReference type="GO" id="GO:0032791">
    <property type="term" value="F:lead ion binding"/>
    <property type="evidence" value="ECO:0007669"/>
    <property type="project" value="TreeGrafter"/>
</dbReference>
<dbReference type="OrthoDB" id="3232131at2"/>
<dbReference type="NCBIfam" id="NF033788">
    <property type="entry name" value="HTH_metalloreg"/>
    <property type="match status" value="1"/>
</dbReference>
<dbReference type="InterPro" id="IPR036390">
    <property type="entry name" value="WH_DNA-bd_sf"/>
</dbReference>
<dbReference type="EMBL" id="LT629701">
    <property type="protein sequence ID" value="SDM64500.1"/>
    <property type="molecule type" value="Genomic_DNA"/>
</dbReference>
<dbReference type="GO" id="GO:0003677">
    <property type="term" value="F:DNA binding"/>
    <property type="evidence" value="ECO:0007669"/>
    <property type="project" value="UniProtKB-KW"/>
</dbReference>
<dbReference type="GO" id="GO:0097063">
    <property type="term" value="F:cadmium ion sensor activity"/>
    <property type="evidence" value="ECO:0007669"/>
    <property type="project" value="TreeGrafter"/>
</dbReference>
<dbReference type="AlphaFoldDB" id="A0A1G9UXB8"/>
<dbReference type="CDD" id="cd00090">
    <property type="entry name" value="HTH_ARSR"/>
    <property type="match status" value="1"/>
</dbReference>
<dbReference type="PANTHER" id="PTHR39168:SF1">
    <property type="entry name" value="TRANSCRIPTIONAL REGULATORY PROTEIN"/>
    <property type="match status" value="1"/>
</dbReference>
<feature type="domain" description="HTH arsR-type" evidence="1">
    <location>
        <begin position="1"/>
        <end position="95"/>
    </location>
</feature>
<accession>A0A1G9UXB8</accession>
<dbReference type="RefSeq" id="WP_030431790.1">
    <property type="nucleotide sequence ID" value="NZ_JOEF01000021.1"/>
</dbReference>
<name>A0A1G9UXB8_ALLAB</name>
<keyword evidence="2" id="KW-0238">DNA-binding</keyword>
<dbReference type="eggNOG" id="COG0640">
    <property type="taxonomic scope" value="Bacteria"/>
</dbReference>
<dbReference type="InterPro" id="IPR011991">
    <property type="entry name" value="ArsR-like_HTH"/>
</dbReference>
<evidence type="ECO:0000313" key="2">
    <source>
        <dbReference type="EMBL" id="SDM64500.1"/>
    </source>
</evidence>
<dbReference type="PANTHER" id="PTHR39168">
    <property type="entry name" value="TRANSCRIPTIONAL REGULATOR-RELATED"/>
    <property type="match status" value="1"/>
</dbReference>
<evidence type="ECO:0000259" key="1">
    <source>
        <dbReference type="PROSITE" id="PS50987"/>
    </source>
</evidence>
<dbReference type="SMART" id="SM00418">
    <property type="entry name" value="HTH_ARSR"/>
    <property type="match status" value="1"/>
</dbReference>
<dbReference type="InterPro" id="IPR052543">
    <property type="entry name" value="HTH_Metal-responsive_Reg"/>
</dbReference>
<dbReference type="PRINTS" id="PR00778">
    <property type="entry name" value="HTHARSR"/>
</dbReference>
<dbReference type="Gene3D" id="1.10.10.10">
    <property type="entry name" value="Winged helix-like DNA-binding domain superfamily/Winged helix DNA-binding domain"/>
    <property type="match status" value="1"/>
</dbReference>
<dbReference type="PROSITE" id="PS50987">
    <property type="entry name" value="HTH_ARSR_2"/>
    <property type="match status" value="1"/>
</dbReference>
<dbReference type="STRING" id="211114.SAMN04489726_2685"/>
<evidence type="ECO:0000313" key="3">
    <source>
        <dbReference type="Proteomes" id="UP000183376"/>
    </source>
</evidence>
<dbReference type="Proteomes" id="UP000183376">
    <property type="component" value="Chromosome I"/>
</dbReference>
<organism evidence="2 3">
    <name type="scientific">Allokutzneria albata</name>
    <name type="common">Kibdelosporangium albatum</name>
    <dbReference type="NCBI Taxonomy" id="211114"/>
    <lineage>
        <taxon>Bacteria</taxon>
        <taxon>Bacillati</taxon>
        <taxon>Actinomycetota</taxon>
        <taxon>Actinomycetes</taxon>
        <taxon>Pseudonocardiales</taxon>
        <taxon>Pseudonocardiaceae</taxon>
        <taxon>Allokutzneria</taxon>
    </lineage>
</organism>
<gene>
    <name evidence="2" type="ORF">SAMN04489726_2685</name>
</gene>
<reference evidence="2 3" key="1">
    <citation type="submission" date="2016-10" db="EMBL/GenBank/DDBJ databases">
        <authorList>
            <person name="de Groot N.N."/>
        </authorList>
    </citation>
    <scope>NUCLEOTIDE SEQUENCE [LARGE SCALE GENOMIC DNA]</scope>
    <source>
        <strain evidence="2 3">DSM 44149</strain>
    </source>
</reference>
<dbReference type="InterPro" id="IPR036388">
    <property type="entry name" value="WH-like_DNA-bd_sf"/>
</dbReference>
<dbReference type="InterPro" id="IPR001845">
    <property type="entry name" value="HTH_ArsR_DNA-bd_dom"/>
</dbReference>